<feature type="compositionally biased region" description="Low complexity" evidence="6">
    <location>
        <begin position="295"/>
        <end position="329"/>
    </location>
</feature>
<dbReference type="Pfam" id="PF00907">
    <property type="entry name" value="T-box"/>
    <property type="match status" value="1"/>
</dbReference>
<dbReference type="PANTHER" id="PTHR11267">
    <property type="entry name" value="T-BOX PROTEIN-RELATED"/>
    <property type="match status" value="1"/>
</dbReference>
<keyword evidence="2 5" id="KW-0238">DNA-binding</keyword>
<dbReference type="GO" id="GO:0048731">
    <property type="term" value="P:system development"/>
    <property type="evidence" value="ECO:0007669"/>
    <property type="project" value="UniProtKB-ARBA"/>
</dbReference>
<protein>
    <recommendedName>
        <fullName evidence="7">T-box domain-containing protein</fullName>
    </recommendedName>
</protein>
<dbReference type="Proteomes" id="UP001374579">
    <property type="component" value="Unassembled WGS sequence"/>
</dbReference>
<dbReference type="GO" id="GO:0005634">
    <property type="term" value="C:nucleus"/>
    <property type="evidence" value="ECO:0007669"/>
    <property type="project" value="UniProtKB-SubCell"/>
</dbReference>
<dbReference type="GO" id="GO:0000978">
    <property type="term" value="F:RNA polymerase II cis-regulatory region sequence-specific DNA binding"/>
    <property type="evidence" value="ECO:0007669"/>
    <property type="project" value="InterPro"/>
</dbReference>
<dbReference type="GO" id="GO:0000785">
    <property type="term" value="C:chromatin"/>
    <property type="evidence" value="ECO:0007669"/>
    <property type="project" value="TreeGrafter"/>
</dbReference>
<dbReference type="InterPro" id="IPR008967">
    <property type="entry name" value="p53-like_TF_DNA-bd_sf"/>
</dbReference>
<dbReference type="GO" id="GO:0001708">
    <property type="term" value="P:cell fate specification"/>
    <property type="evidence" value="ECO:0007669"/>
    <property type="project" value="TreeGrafter"/>
</dbReference>
<feature type="domain" description="T-box" evidence="7">
    <location>
        <begin position="1"/>
        <end position="164"/>
    </location>
</feature>
<evidence type="ECO:0000313" key="8">
    <source>
        <dbReference type="EMBL" id="KAK7114247.1"/>
    </source>
</evidence>
<dbReference type="InterPro" id="IPR036960">
    <property type="entry name" value="T-box_sf"/>
</dbReference>
<comment type="caution">
    <text evidence="5">Lacks conserved residue(s) required for the propagation of feature annotation.</text>
</comment>
<accession>A0AAN9BYK9</accession>
<keyword evidence="1" id="KW-0805">Transcription regulation</keyword>
<keyword evidence="4 5" id="KW-0539">Nucleus</keyword>
<sequence>MFPTLRVSFTGLEPDSRYYVLLDVVGVDQKRYRYAYHRSSWLVAGKADPPLAARLHQHHDSPLTGEQLSRQTVSFEKLKLTNNLLDKSGQVGIILNSMHKYQPRIHIVKKRESTPNQGPSRLEDELHRTFVFPECVFIAVTAYQNQLITKLKIDSNPFAKGFRDSTRLTEYERCGMESMESLLSQHAAFARGPLRGFPDPMDPEGTMDLLKHREYFLSKEEQLMMEKHGMMPSTTWSLFRPICSTVLPPAAPCLPARPLYTLYGGLLGLRPPALPFPSMALHPLSMAAHQSLALSHQHQLPPASSPSSSASPSTLTSPPSPPVSGFGRSSEGRGVEGGSHMPLAMYRYHPYLPAVPDKYKASDSVAVDYSRP</sequence>
<evidence type="ECO:0000259" key="7">
    <source>
        <dbReference type="PROSITE" id="PS50252"/>
    </source>
</evidence>
<dbReference type="PROSITE" id="PS50252">
    <property type="entry name" value="TBOX_3"/>
    <property type="match status" value="1"/>
</dbReference>
<dbReference type="GO" id="GO:0000981">
    <property type="term" value="F:DNA-binding transcription factor activity, RNA polymerase II-specific"/>
    <property type="evidence" value="ECO:0007669"/>
    <property type="project" value="TreeGrafter"/>
</dbReference>
<evidence type="ECO:0000256" key="1">
    <source>
        <dbReference type="ARBA" id="ARBA00023015"/>
    </source>
</evidence>
<feature type="region of interest" description="Disordered" evidence="6">
    <location>
        <begin position="292"/>
        <end position="339"/>
    </location>
</feature>
<dbReference type="PANTHER" id="PTHR11267:SF190">
    <property type="entry name" value="T-BOX TRANSCRIPTION FACTOR TBX20"/>
    <property type="match status" value="1"/>
</dbReference>
<dbReference type="EMBL" id="JBAMIC010000001">
    <property type="protein sequence ID" value="KAK7114247.1"/>
    <property type="molecule type" value="Genomic_DNA"/>
</dbReference>
<name>A0AAN9BYK9_9CAEN</name>
<evidence type="ECO:0000256" key="3">
    <source>
        <dbReference type="ARBA" id="ARBA00023163"/>
    </source>
</evidence>
<proteinExistence type="predicted"/>
<evidence type="ECO:0000256" key="4">
    <source>
        <dbReference type="ARBA" id="ARBA00023242"/>
    </source>
</evidence>
<dbReference type="GO" id="GO:0045893">
    <property type="term" value="P:positive regulation of DNA-templated transcription"/>
    <property type="evidence" value="ECO:0007669"/>
    <property type="project" value="InterPro"/>
</dbReference>
<evidence type="ECO:0000256" key="5">
    <source>
        <dbReference type="PROSITE-ProRule" id="PRU00201"/>
    </source>
</evidence>
<gene>
    <name evidence="8" type="ORF">V1264_000334</name>
</gene>
<evidence type="ECO:0000256" key="2">
    <source>
        <dbReference type="ARBA" id="ARBA00023125"/>
    </source>
</evidence>
<keyword evidence="9" id="KW-1185">Reference proteome</keyword>
<keyword evidence="3" id="KW-0804">Transcription</keyword>
<comment type="caution">
    <text evidence="8">The sequence shown here is derived from an EMBL/GenBank/DDBJ whole genome shotgun (WGS) entry which is preliminary data.</text>
</comment>
<dbReference type="InterPro" id="IPR001699">
    <property type="entry name" value="TF_T-box"/>
</dbReference>
<organism evidence="8 9">
    <name type="scientific">Littorina saxatilis</name>
    <dbReference type="NCBI Taxonomy" id="31220"/>
    <lineage>
        <taxon>Eukaryota</taxon>
        <taxon>Metazoa</taxon>
        <taxon>Spiralia</taxon>
        <taxon>Lophotrochozoa</taxon>
        <taxon>Mollusca</taxon>
        <taxon>Gastropoda</taxon>
        <taxon>Caenogastropoda</taxon>
        <taxon>Littorinimorpha</taxon>
        <taxon>Littorinoidea</taxon>
        <taxon>Littorinidae</taxon>
        <taxon>Littorina</taxon>
    </lineage>
</organism>
<dbReference type="InterPro" id="IPR046360">
    <property type="entry name" value="T-box_DNA-bd"/>
</dbReference>
<dbReference type="PRINTS" id="PR00937">
    <property type="entry name" value="TBOX"/>
</dbReference>
<dbReference type="Gene3D" id="2.60.40.820">
    <property type="entry name" value="Transcription factor, T-box"/>
    <property type="match status" value="1"/>
</dbReference>
<dbReference type="AlphaFoldDB" id="A0AAN9BYK9"/>
<comment type="subcellular location">
    <subcellularLocation>
        <location evidence="5">Nucleus</location>
    </subcellularLocation>
</comment>
<evidence type="ECO:0000256" key="6">
    <source>
        <dbReference type="SAM" id="MobiDB-lite"/>
    </source>
</evidence>
<dbReference type="SUPFAM" id="SSF49417">
    <property type="entry name" value="p53-like transcription factors"/>
    <property type="match status" value="1"/>
</dbReference>
<reference evidence="8 9" key="1">
    <citation type="submission" date="2024-02" db="EMBL/GenBank/DDBJ databases">
        <title>Chromosome-scale genome assembly of the rough periwinkle Littorina saxatilis.</title>
        <authorList>
            <person name="De Jode A."/>
            <person name="Faria R."/>
            <person name="Formenti G."/>
            <person name="Sims Y."/>
            <person name="Smith T.P."/>
            <person name="Tracey A."/>
            <person name="Wood J.M.D."/>
            <person name="Zagrodzka Z.B."/>
            <person name="Johannesson K."/>
            <person name="Butlin R.K."/>
            <person name="Leder E.H."/>
        </authorList>
    </citation>
    <scope>NUCLEOTIDE SEQUENCE [LARGE SCALE GENOMIC DNA]</scope>
    <source>
        <strain evidence="8">Snail1</strain>
        <tissue evidence="8">Muscle</tissue>
    </source>
</reference>
<evidence type="ECO:0000313" key="9">
    <source>
        <dbReference type="Proteomes" id="UP001374579"/>
    </source>
</evidence>
<dbReference type="SMART" id="SM00425">
    <property type="entry name" value="TBOX"/>
    <property type="match status" value="1"/>
</dbReference>